<sequence>MNLYFLVEGKQTERKVYPKWLSILSPQLTQITFAKDVTKNNFYLISGEGYPSLLHHLKNAVEEVNEIGNYDFLIVCLDAEETSIEERKATIIDFLKRENLQLKQGKLIIIVQNPCFETWFLGNRKIFKRNPQSTVLQRLIQFYNVQTNDPELMSSRNKEQTKAQFHHDYLKEIFTERNITYTKKNPGTVCDASFLQELIKRSQETGHLLSFKELLDFCQSLE</sequence>
<evidence type="ECO:0000313" key="1">
    <source>
        <dbReference type="EMBL" id="NME85020.1"/>
    </source>
</evidence>
<dbReference type="AlphaFoldDB" id="A0A7X9S998"/>
<dbReference type="Proteomes" id="UP000520291">
    <property type="component" value="Unassembled WGS sequence"/>
</dbReference>
<gene>
    <name evidence="1" type="ORF">HF841_03115</name>
</gene>
<dbReference type="RefSeq" id="WP_168947167.1">
    <property type="nucleotide sequence ID" value="NZ_JABAGL010000003.1"/>
</dbReference>
<dbReference type="EMBL" id="JABAGL010000003">
    <property type="protein sequence ID" value="NME85020.1"/>
    <property type="molecule type" value="Genomic_DNA"/>
</dbReference>
<proteinExistence type="predicted"/>
<reference evidence="1 2" key="1">
    <citation type="submission" date="2020-04" db="EMBL/GenBank/DDBJ databases">
        <authorList>
            <person name="Hitch T.C.A."/>
            <person name="Wylensek D."/>
            <person name="Clavel T."/>
        </authorList>
    </citation>
    <scope>NUCLEOTIDE SEQUENCE [LARGE SCALE GENOMIC DNA]</scope>
    <source>
        <strain evidence="1 2">WCA3-601-WT-5E</strain>
    </source>
</reference>
<accession>A0A7X9S998</accession>
<protein>
    <submittedName>
        <fullName evidence="1">DUF4276 family protein</fullName>
    </submittedName>
</protein>
<organism evidence="1 2">
    <name type="scientific">Bacteroides eggerthii</name>
    <dbReference type="NCBI Taxonomy" id="28111"/>
    <lineage>
        <taxon>Bacteria</taxon>
        <taxon>Pseudomonadati</taxon>
        <taxon>Bacteroidota</taxon>
        <taxon>Bacteroidia</taxon>
        <taxon>Bacteroidales</taxon>
        <taxon>Bacteroidaceae</taxon>
        <taxon>Bacteroides</taxon>
    </lineage>
</organism>
<comment type="caution">
    <text evidence="1">The sequence shown here is derived from an EMBL/GenBank/DDBJ whole genome shotgun (WGS) entry which is preliminary data.</text>
</comment>
<name>A0A7X9S998_9BACE</name>
<evidence type="ECO:0000313" key="2">
    <source>
        <dbReference type="Proteomes" id="UP000520291"/>
    </source>
</evidence>